<proteinExistence type="inferred from homology"/>
<dbReference type="SUPFAM" id="SSF52777">
    <property type="entry name" value="CoA-dependent acyltransferases"/>
    <property type="match status" value="2"/>
</dbReference>
<dbReference type="Gene3D" id="3.30.559.10">
    <property type="entry name" value="Chloramphenicol acetyltransferase-like domain"/>
    <property type="match status" value="1"/>
</dbReference>
<keyword evidence="3 5" id="KW-0012">Acyltransferase</keyword>
<sequence>MPTFSHEDELPRVPLPTLQETADRFLAWSAPLLTADELAETEAAVAELLAPGSPAHALHADLVAYDARPDVASWLDEFWRDRYLGRRDRIALNANFFFLFQDSPLGQVERAAQLTASTVAFKATIDDETLPAAEQRGRPLSMHQNRFLFSATRIPGDPRDTSRNPYSPEWPGPSRERHVVVLHRGALVRLDVIDPDGRPYTAEELAAALREVLREGPGDGVGALTSKARAEWAASRAALIDAGNAEVLDELERALFCVVLEDGTPESPLAAADRLLHGDAANRWFDKAVSLVVFADGRAGINGEHCNLDGTTIVAYLDAILTAEPTTGGDAVPATRRLEFVLDDALRADIADARAAFADYAAAVATRTLSVDFDAERAKALKCSPDAFAQLAFQLTHQRAKGHLGATYESIATRAFRHGRTEAMRVVTPEVVAFVAAMEDPAADAHTRREAFRAAADAHVARAKECQAGQAPEQHLWELQLRQKRQGGGEPMAVFDSPAWRIVRDDYLSTSAVPSANIQYFGFGSTSEKCIGVGYAMLPDRFDLYLSTPATVAEQMAVFARELPAVVRELEALLTDGG</sequence>
<dbReference type="Proteomes" id="UP000320338">
    <property type="component" value="Unassembled WGS sequence"/>
</dbReference>
<reference evidence="8 9" key="1">
    <citation type="submission" date="2019-06" db="EMBL/GenBank/DDBJ databases">
        <title>Whole genome shotgun sequence of Pseudonocardia hydrocarbonoxydans NBRC 14498.</title>
        <authorList>
            <person name="Hosoyama A."/>
            <person name="Uohara A."/>
            <person name="Ohji S."/>
            <person name="Ichikawa N."/>
        </authorList>
    </citation>
    <scope>NUCLEOTIDE SEQUENCE [LARGE SCALE GENOMIC DNA]</scope>
    <source>
        <strain evidence="8 9">NBRC 14498</strain>
    </source>
</reference>
<evidence type="ECO:0000256" key="1">
    <source>
        <dbReference type="ARBA" id="ARBA00005232"/>
    </source>
</evidence>
<dbReference type="InterPro" id="IPR023213">
    <property type="entry name" value="CAT-like_dom_sf"/>
</dbReference>
<keyword evidence="2 5" id="KW-0808">Transferase</keyword>
<accession>A0A4Y3WUS3</accession>
<feature type="active site" description="Proton acceptor" evidence="4">
    <location>
        <position position="305"/>
    </location>
</feature>
<dbReference type="RefSeq" id="WP_141282305.1">
    <property type="nucleotide sequence ID" value="NZ_BAAARZ010000057.1"/>
</dbReference>
<dbReference type="Gene3D" id="3.30.559.70">
    <property type="entry name" value="Choline/Carnitine o-acyltransferase, domain 2"/>
    <property type="match status" value="1"/>
</dbReference>
<dbReference type="PANTHER" id="PTHR22589">
    <property type="entry name" value="CARNITINE O-ACYLTRANSFERASE"/>
    <property type="match status" value="1"/>
</dbReference>
<evidence type="ECO:0000256" key="5">
    <source>
        <dbReference type="RuleBase" id="RU003801"/>
    </source>
</evidence>
<feature type="region of interest" description="Disordered" evidence="6">
    <location>
        <begin position="153"/>
        <end position="172"/>
    </location>
</feature>
<evidence type="ECO:0000259" key="7">
    <source>
        <dbReference type="Pfam" id="PF00755"/>
    </source>
</evidence>
<organism evidence="8 9">
    <name type="scientific">Pseudonocardia hydrocarbonoxydans</name>
    <dbReference type="NCBI Taxonomy" id="76726"/>
    <lineage>
        <taxon>Bacteria</taxon>
        <taxon>Bacillati</taxon>
        <taxon>Actinomycetota</taxon>
        <taxon>Actinomycetes</taxon>
        <taxon>Pseudonocardiales</taxon>
        <taxon>Pseudonocardiaceae</taxon>
        <taxon>Pseudonocardia</taxon>
    </lineage>
</organism>
<protein>
    <submittedName>
        <fullName evidence="8">Carnitine O-acetyltransferase</fullName>
    </submittedName>
</protein>
<dbReference type="AlphaFoldDB" id="A0A4Y3WUS3"/>
<feature type="domain" description="Choline/carnitine acyltransferase" evidence="7">
    <location>
        <begin position="13"/>
        <end position="563"/>
    </location>
</feature>
<evidence type="ECO:0000256" key="4">
    <source>
        <dbReference type="PIRSR" id="PIRSR600542-1"/>
    </source>
</evidence>
<dbReference type="Pfam" id="PF00755">
    <property type="entry name" value="Carn_acyltransf"/>
    <property type="match status" value="1"/>
</dbReference>
<dbReference type="InterPro" id="IPR039551">
    <property type="entry name" value="Cho/carn_acyl_trans"/>
</dbReference>
<dbReference type="InterPro" id="IPR042231">
    <property type="entry name" value="Cho/carn_acyl_trans_2"/>
</dbReference>
<keyword evidence="9" id="KW-1185">Reference proteome</keyword>
<name>A0A4Y3WUS3_9PSEU</name>
<comment type="caution">
    <text evidence="8">The sequence shown here is derived from an EMBL/GenBank/DDBJ whole genome shotgun (WGS) entry which is preliminary data.</text>
</comment>
<evidence type="ECO:0000313" key="8">
    <source>
        <dbReference type="EMBL" id="GEC22637.1"/>
    </source>
</evidence>
<evidence type="ECO:0000256" key="3">
    <source>
        <dbReference type="ARBA" id="ARBA00023315"/>
    </source>
</evidence>
<comment type="similarity">
    <text evidence="1 5">Belongs to the carnitine/choline acetyltransferase family.</text>
</comment>
<dbReference type="PROSITE" id="PS00440">
    <property type="entry name" value="ACYLTRANSF_C_2"/>
    <property type="match status" value="1"/>
</dbReference>
<dbReference type="OrthoDB" id="1456at2"/>
<dbReference type="InterPro" id="IPR000542">
    <property type="entry name" value="Carn_acyl_trans"/>
</dbReference>
<dbReference type="GO" id="GO:0016746">
    <property type="term" value="F:acyltransferase activity"/>
    <property type="evidence" value="ECO:0007669"/>
    <property type="project" value="UniProtKB-KW"/>
</dbReference>
<dbReference type="EMBL" id="BJNG01000051">
    <property type="protein sequence ID" value="GEC22637.1"/>
    <property type="molecule type" value="Genomic_DNA"/>
</dbReference>
<evidence type="ECO:0000256" key="2">
    <source>
        <dbReference type="ARBA" id="ARBA00022679"/>
    </source>
</evidence>
<evidence type="ECO:0000256" key="6">
    <source>
        <dbReference type="SAM" id="MobiDB-lite"/>
    </source>
</evidence>
<gene>
    <name evidence="8" type="ORF">PHY01_49200</name>
</gene>
<evidence type="ECO:0000313" key="9">
    <source>
        <dbReference type="Proteomes" id="UP000320338"/>
    </source>
</evidence>